<feature type="transmembrane region" description="Helical" evidence="1">
    <location>
        <begin position="42"/>
        <end position="64"/>
    </location>
</feature>
<dbReference type="Proteomes" id="UP000317940">
    <property type="component" value="Unassembled WGS sequence"/>
</dbReference>
<feature type="transmembrane region" description="Helical" evidence="1">
    <location>
        <begin position="101"/>
        <end position="123"/>
    </location>
</feature>
<organism evidence="2 3">
    <name type="scientific">Kitasatospora viridis</name>
    <dbReference type="NCBI Taxonomy" id="281105"/>
    <lineage>
        <taxon>Bacteria</taxon>
        <taxon>Bacillati</taxon>
        <taxon>Actinomycetota</taxon>
        <taxon>Actinomycetes</taxon>
        <taxon>Kitasatosporales</taxon>
        <taxon>Streptomycetaceae</taxon>
        <taxon>Kitasatospora</taxon>
    </lineage>
</organism>
<feature type="transmembrane region" description="Helical" evidence="1">
    <location>
        <begin position="170"/>
        <end position="188"/>
    </location>
</feature>
<feature type="transmembrane region" description="Helical" evidence="1">
    <location>
        <begin position="236"/>
        <end position="262"/>
    </location>
</feature>
<keyword evidence="1" id="KW-1133">Transmembrane helix</keyword>
<name>A0A561SFC1_9ACTN</name>
<dbReference type="AlphaFoldDB" id="A0A561SFC1"/>
<keyword evidence="1" id="KW-0472">Membrane</keyword>
<feature type="transmembrane region" description="Helical" evidence="1">
    <location>
        <begin position="200"/>
        <end position="224"/>
    </location>
</feature>
<keyword evidence="1" id="KW-0812">Transmembrane</keyword>
<comment type="caution">
    <text evidence="2">The sequence shown here is derived from an EMBL/GenBank/DDBJ whole genome shotgun (WGS) entry which is preliminary data.</text>
</comment>
<reference evidence="2 3" key="1">
    <citation type="submission" date="2019-06" db="EMBL/GenBank/DDBJ databases">
        <title>Sequencing the genomes of 1000 actinobacteria strains.</title>
        <authorList>
            <person name="Klenk H.-P."/>
        </authorList>
    </citation>
    <scope>NUCLEOTIDE SEQUENCE [LARGE SCALE GENOMIC DNA]</scope>
    <source>
        <strain evidence="2 3">DSM 44826</strain>
    </source>
</reference>
<feature type="transmembrane region" description="Helical" evidence="1">
    <location>
        <begin position="144"/>
        <end position="164"/>
    </location>
</feature>
<accession>A0A561SFC1</accession>
<proteinExistence type="predicted"/>
<dbReference type="RefSeq" id="WP_246214121.1">
    <property type="nucleotide sequence ID" value="NZ_BAAAMZ010000001.1"/>
</dbReference>
<gene>
    <name evidence="2" type="ORF">FHX73_15130</name>
</gene>
<protein>
    <submittedName>
        <fullName evidence="2">Membrane protein</fullName>
    </submittedName>
</protein>
<keyword evidence="3" id="KW-1185">Reference proteome</keyword>
<evidence type="ECO:0000313" key="2">
    <source>
        <dbReference type="EMBL" id="TWF73518.1"/>
    </source>
</evidence>
<evidence type="ECO:0000256" key="1">
    <source>
        <dbReference type="SAM" id="Phobius"/>
    </source>
</evidence>
<evidence type="ECO:0000313" key="3">
    <source>
        <dbReference type="Proteomes" id="UP000317940"/>
    </source>
</evidence>
<sequence>MGNRTVGINKERIVRALTFWLRPAFALRVVNRFQRLVGFDRSMALASSALSAVVPLSLIAGVLLKHFGFPDTAQRIIHRYHLTGGGAQAVSYVFSPDADTTAGVGVFGVVFLLVSVLSFSRAVQRLYEQAWELPPLSVRNTLNGLRWALVLVGYLALSSWVFALLGAGPLGLLAATVQAPLSCLFLLWSGRTLTAKRTGLAQLLPFAAIGAVAEAGYSVATSVYLPRVFDSSANRYGAIGAVFALLTALFGMMLVLVAAAAAGREVRDELDRIGRGERPADDEVRRQWQKVLAQARLKWATAREQWAHRRGHES</sequence>
<dbReference type="EMBL" id="VIWT01000005">
    <property type="protein sequence ID" value="TWF73518.1"/>
    <property type="molecule type" value="Genomic_DNA"/>
</dbReference>